<keyword evidence="2" id="KW-0548">Nucleotidyltransferase</keyword>
<keyword evidence="11" id="KW-0239">DNA-directed DNA polymerase</keyword>
<keyword evidence="11" id="KW-0808">Transferase</keyword>
<evidence type="ECO:0000256" key="14">
    <source>
        <dbReference type="ARBA" id="ARBA00049244"/>
    </source>
</evidence>
<dbReference type="OrthoDB" id="2515789at2759"/>
<proteinExistence type="predicted"/>
<dbReference type="InterPro" id="IPR001584">
    <property type="entry name" value="Integrase_cat-core"/>
</dbReference>
<dbReference type="PROSITE" id="PS50994">
    <property type="entry name" value="INTEGRASE"/>
    <property type="match status" value="1"/>
</dbReference>
<evidence type="ECO:0000256" key="2">
    <source>
        <dbReference type="ARBA" id="ARBA00022695"/>
    </source>
</evidence>
<evidence type="ECO:0000256" key="9">
    <source>
        <dbReference type="ARBA" id="ARBA00022908"/>
    </source>
</evidence>
<evidence type="ECO:0000313" key="16">
    <source>
        <dbReference type="EMBL" id="MBW0492236.1"/>
    </source>
</evidence>
<dbReference type="GO" id="GO:0046872">
    <property type="term" value="F:metal ion binding"/>
    <property type="evidence" value="ECO:0007669"/>
    <property type="project" value="UniProtKB-KW"/>
</dbReference>
<keyword evidence="6" id="KW-0378">Hydrolase</keyword>
<comment type="caution">
    <text evidence="16">The sequence shown here is derived from an EMBL/GenBank/DDBJ whole genome shotgun (WGS) entry which is preliminary data.</text>
</comment>
<keyword evidence="7" id="KW-0460">Magnesium</keyword>
<dbReference type="AlphaFoldDB" id="A0A9Q3H5P8"/>
<dbReference type="InterPro" id="IPR012337">
    <property type="entry name" value="RNaseH-like_sf"/>
</dbReference>
<keyword evidence="4" id="KW-0479">Metal-binding</keyword>
<dbReference type="InterPro" id="IPR036397">
    <property type="entry name" value="RNaseH_sf"/>
</dbReference>
<dbReference type="EMBL" id="AVOT02011491">
    <property type="protein sequence ID" value="MBW0492236.1"/>
    <property type="molecule type" value="Genomic_DNA"/>
</dbReference>
<protein>
    <recommendedName>
        <fullName evidence="15">Integrase catalytic domain-containing protein</fullName>
    </recommendedName>
</protein>
<keyword evidence="5" id="KW-0255">Endonuclease</keyword>
<gene>
    <name evidence="16" type="ORF">O181_031951</name>
</gene>
<keyword evidence="12" id="KW-0233">DNA recombination</keyword>
<evidence type="ECO:0000256" key="1">
    <source>
        <dbReference type="ARBA" id="ARBA00022578"/>
    </source>
</evidence>
<keyword evidence="17" id="KW-1185">Reference proteome</keyword>
<evidence type="ECO:0000256" key="7">
    <source>
        <dbReference type="ARBA" id="ARBA00022842"/>
    </source>
</evidence>
<reference evidence="16" key="1">
    <citation type="submission" date="2021-03" db="EMBL/GenBank/DDBJ databases">
        <title>Draft genome sequence of rust myrtle Austropuccinia psidii MF-1, a brazilian biotype.</title>
        <authorList>
            <person name="Quecine M.C."/>
            <person name="Pachon D.M.R."/>
            <person name="Bonatelli M.L."/>
            <person name="Correr F.H."/>
            <person name="Franceschini L.M."/>
            <person name="Leite T.F."/>
            <person name="Margarido G.R.A."/>
            <person name="Almeida C.A."/>
            <person name="Ferrarezi J.A."/>
            <person name="Labate C.A."/>
        </authorList>
    </citation>
    <scope>NUCLEOTIDE SEQUENCE</scope>
    <source>
        <strain evidence="16">MF-1</strain>
    </source>
</reference>
<sequence length="166" mass="18774">MSTLFHDRLAHALMRTVRRMKKLGFVEGLPNDSDFGDIPYCQSCTLAKGRHMPIMSASRQVACTPGDVIEVDLMGSFPLSVDKLLYAMIILNHFSSLVAFIPLKAKSDAAKYLKEWLIQFTNIAHTMIKRVHTDNGGELTSSFFKEKGIVHERIIPYEHHQKGKVE</sequence>
<keyword evidence="10" id="KW-0695">RNA-directed DNA polymerase</keyword>
<dbReference type="GO" id="GO:0015074">
    <property type="term" value="P:DNA integration"/>
    <property type="evidence" value="ECO:0007669"/>
    <property type="project" value="UniProtKB-KW"/>
</dbReference>
<evidence type="ECO:0000256" key="3">
    <source>
        <dbReference type="ARBA" id="ARBA00022722"/>
    </source>
</evidence>
<dbReference type="GO" id="GO:0005634">
    <property type="term" value="C:nucleus"/>
    <property type="evidence" value="ECO:0007669"/>
    <property type="project" value="UniProtKB-ARBA"/>
</dbReference>
<keyword evidence="9" id="KW-0229">DNA integration</keyword>
<evidence type="ECO:0000256" key="12">
    <source>
        <dbReference type="ARBA" id="ARBA00023172"/>
    </source>
</evidence>
<dbReference type="GO" id="GO:0006310">
    <property type="term" value="P:DNA recombination"/>
    <property type="evidence" value="ECO:0007669"/>
    <property type="project" value="UniProtKB-KW"/>
</dbReference>
<evidence type="ECO:0000256" key="6">
    <source>
        <dbReference type="ARBA" id="ARBA00022801"/>
    </source>
</evidence>
<dbReference type="SUPFAM" id="SSF53098">
    <property type="entry name" value="Ribonuclease H-like"/>
    <property type="match status" value="1"/>
</dbReference>
<evidence type="ECO:0000256" key="13">
    <source>
        <dbReference type="ARBA" id="ARBA00048173"/>
    </source>
</evidence>
<dbReference type="PANTHER" id="PTHR42648">
    <property type="entry name" value="TRANSPOSASE, PUTATIVE-RELATED"/>
    <property type="match status" value="1"/>
</dbReference>
<comment type="catalytic activity">
    <reaction evidence="13">
        <text>DNA(n) + a 2'-deoxyribonucleoside 5'-triphosphate = DNA(n+1) + diphosphate</text>
        <dbReference type="Rhea" id="RHEA:22508"/>
        <dbReference type="Rhea" id="RHEA-COMP:17339"/>
        <dbReference type="Rhea" id="RHEA-COMP:17340"/>
        <dbReference type="ChEBI" id="CHEBI:33019"/>
        <dbReference type="ChEBI" id="CHEBI:61560"/>
        <dbReference type="ChEBI" id="CHEBI:173112"/>
        <dbReference type="EC" id="2.7.7.49"/>
    </reaction>
</comment>
<evidence type="ECO:0000259" key="15">
    <source>
        <dbReference type="PROSITE" id="PS50994"/>
    </source>
</evidence>
<evidence type="ECO:0000256" key="11">
    <source>
        <dbReference type="ARBA" id="ARBA00022932"/>
    </source>
</evidence>
<keyword evidence="1" id="KW-0815">Transposition</keyword>
<dbReference type="GO" id="GO:0003964">
    <property type="term" value="F:RNA-directed DNA polymerase activity"/>
    <property type="evidence" value="ECO:0007669"/>
    <property type="project" value="UniProtKB-KW"/>
</dbReference>
<evidence type="ECO:0000256" key="5">
    <source>
        <dbReference type="ARBA" id="ARBA00022759"/>
    </source>
</evidence>
<keyword evidence="8" id="KW-0694">RNA-binding</keyword>
<dbReference type="PANTHER" id="PTHR42648:SF11">
    <property type="entry name" value="TRANSPOSON TY4-P GAG-POL POLYPROTEIN"/>
    <property type="match status" value="1"/>
</dbReference>
<dbReference type="Gene3D" id="3.30.420.10">
    <property type="entry name" value="Ribonuclease H-like superfamily/Ribonuclease H"/>
    <property type="match status" value="1"/>
</dbReference>
<dbReference type="GO" id="GO:0016787">
    <property type="term" value="F:hydrolase activity"/>
    <property type="evidence" value="ECO:0007669"/>
    <property type="project" value="UniProtKB-KW"/>
</dbReference>
<evidence type="ECO:0000256" key="8">
    <source>
        <dbReference type="ARBA" id="ARBA00022884"/>
    </source>
</evidence>
<dbReference type="GO" id="GO:0004519">
    <property type="term" value="F:endonuclease activity"/>
    <property type="evidence" value="ECO:0007669"/>
    <property type="project" value="UniProtKB-KW"/>
</dbReference>
<dbReference type="GO" id="GO:0032196">
    <property type="term" value="P:transposition"/>
    <property type="evidence" value="ECO:0007669"/>
    <property type="project" value="UniProtKB-KW"/>
</dbReference>
<dbReference type="GO" id="GO:0003887">
    <property type="term" value="F:DNA-directed DNA polymerase activity"/>
    <property type="evidence" value="ECO:0007669"/>
    <property type="project" value="UniProtKB-KW"/>
</dbReference>
<keyword evidence="3" id="KW-0540">Nuclease</keyword>
<evidence type="ECO:0000256" key="4">
    <source>
        <dbReference type="ARBA" id="ARBA00022723"/>
    </source>
</evidence>
<feature type="domain" description="Integrase catalytic" evidence="15">
    <location>
        <begin position="61"/>
        <end position="166"/>
    </location>
</feature>
<dbReference type="InterPro" id="IPR039537">
    <property type="entry name" value="Retrotran_Ty1/copia-like"/>
</dbReference>
<dbReference type="Proteomes" id="UP000765509">
    <property type="component" value="Unassembled WGS sequence"/>
</dbReference>
<organism evidence="16 17">
    <name type="scientific">Austropuccinia psidii MF-1</name>
    <dbReference type="NCBI Taxonomy" id="1389203"/>
    <lineage>
        <taxon>Eukaryota</taxon>
        <taxon>Fungi</taxon>
        <taxon>Dikarya</taxon>
        <taxon>Basidiomycota</taxon>
        <taxon>Pucciniomycotina</taxon>
        <taxon>Pucciniomycetes</taxon>
        <taxon>Pucciniales</taxon>
        <taxon>Sphaerophragmiaceae</taxon>
        <taxon>Austropuccinia</taxon>
    </lineage>
</organism>
<dbReference type="GO" id="GO:0003723">
    <property type="term" value="F:RNA binding"/>
    <property type="evidence" value="ECO:0007669"/>
    <property type="project" value="UniProtKB-KW"/>
</dbReference>
<evidence type="ECO:0000313" key="17">
    <source>
        <dbReference type="Proteomes" id="UP000765509"/>
    </source>
</evidence>
<comment type="catalytic activity">
    <reaction evidence="14">
        <text>DNA(n) + a 2'-deoxyribonucleoside 5'-triphosphate = DNA(n+1) + diphosphate</text>
        <dbReference type="Rhea" id="RHEA:22508"/>
        <dbReference type="Rhea" id="RHEA-COMP:17339"/>
        <dbReference type="Rhea" id="RHEA-COMP:17340"/>
        <dbReference type="ChEBI" id="CHEBI:33019"/>
        <dbReference type="ChEBI" id="CHEBI:61560"/>
        <dbReference type="ChEBI" id="CHEBI:173112"/>
        <dbReference type="EC" id="2.7.7.7"/>
    </reaction>
</comment>
<evidence type="ECO:0000256" key="10">
    <source>
        <dbReference type="ARBA" id="ARBA00022918"/>
    </source>
</evidence>
<accession>A0A9Q3H5P8</accession>
<name>A0A9Q3H5P8_9BASI</name>